<evidence type="ECO:0000259" key="3">
    <source>
        <dbReference type="Pfam" id="PF01408"/>
    </source>
</evidence>
<feature type="domain" description="GFO/IDH/MocA-like oxidoreductase" evidence="4">
    <location>
        <begin position="131"/>
        <end position="264"/>
    </location>
</feature>
<protein>
    <submittedName>
        <fullName evidence="5">Gfo/Idh/MocA family oxidoreductase</fullName>
    </submittedName>
</protein>
<accession>A0A7M1SPJ9</accession>
<dbReference type="Pfam" id="PF22725">
    <property type="entry name" value="GFO_IDH_MocA_C3"/>
    <property type="match status" value="1"/>
</dbReference>
<dbReference type="GO" id="GO:0000166">
    <property type="term" value="F:nucleotide binding"/>
    <property type="evidence" value="ECO:0007669"/>
    <property type="project" value="InterPro"/>
</dbReference>
<sequence length="374" mass="40181">MTTTFAVVGLHGYGAQHLGQINELAEAGRARLVGVADPRGGEGARNLPEGTAVYSDLDALLAEVTPDVVTLATPIHTHLPLAERAMRAGAHVLLEKPTTASLAEFERLVQVSDETGKAVQIGFQSFGSHAFERIADIVTSGQIGEVRGIGGLGLWRRARSYYDRSRWAGQRRLDGVEVVDGAVTNPLAHSIASALRIDGSSRAEDVAEVVVDLYHANDIEADDTSAVRLRTTKGTPIALGLTLAAEEPDTKPRILVHGTEGTIEFRYTSDDLVVRTAEGETTETVGRTGLFVNLLDHLEGGTPLLADVRDTGAFMRVLEAVRTAPDPAQVRDDCFTQVGEGPDSYRVIHGVDDWCRRVATELATFSELGAPWTR</sequence>
<evidence type="ECO:0000256" key="1">
    <source>
        <dbReference type="ARBA" id="ARBA00023002"/>
    </source>
</evidence>
<name>A0A7M1SPJ9_9MICO</name>
<dbReference type="AlphaFoldDB" id="A0A7M1SPJ9"/>
<organism evidence="5 6">
    <name type="scientific">Ruania alkalisoli</name>
    <dbReference type="NCBI Taxonomy" id="2779775"/>
    <lineage>
        <taxon>Bacteria</taxon>
        <taxon>Bacillati</taxon>
        <taxon>Actinomycetota</taxon>
        <taxon>Actinomycetes</taxon>
        <taxon>Micrococcales</taxon>
        <taxon>Ruaniaceae</taxon>
        <taxon>Ruania</taxon>
    </lineage>
</organism>
<dbReference type="InterPro" id="IPR050463">
    <property type="entry name" value="Gfo/Idh/MocA_oxidrdct_glycsds"/>
</dbReference>
<evidence type="ECO:0000256" key="2">
    <source>
        <dbReference type="ARBA" id="ARBA00023027"/>
    </source>
</evidence>
<dbReference type="InterPro" id="IPR036291">
    <property type="entry name" value="NAD(P)-bd_dom_sf"/>
</dbReference>
<feature type="domain" description="Gfo/Idh/MocA-like oxidoreductase N-terminal" evidence="3">
    <location>
        <begin position="5"/>
        <end position="123"/>
    </location>
</feature>
<dbReference type="GO" id="GO:0016491">
    <property type="term" value="F:oxidoreductase activity"/>
    <property type="evidence" value="ECO:0007669"/>
    <property type="project" value="UniProtKB-KW"/>
</dbReference>
<reference evidence="5 6" key="1">
    <citation type="submission" date="2020-10" db="EMBL/GenBank/DDBJ databases">
        <title>Haloactinobacterium sp. RN3S43, a bacterium isolated from saline soil.</title>
        <authorList>
            <person name="Sun J.-Q."/>
        </authorList>
    </citation>
    <scope>NUCLEOTIDE SEQUENCE [LARGE SCALE GENOMIC DNA]</scope>
    <source>
        <strain evidence="5 6">RN3S43</strain>
    </source>
</reference>
<evidence type="ECO:0000313" key="5">
    <source>
        <dbReference type="EMBL" id="QOR69479.1"/>
    </source>
</evidence>
<gene>
    <name evidence="5" type="ORF">IM660_12355</name>
</gene>
<evidence type="ECO:0000259" key="4">
    <source>
        <dbReference type="Pfam" id="PF22725"/>
    </source>
</evidence>
<dbReference type="Gene3D" id="3.30.360.10">
    <property type="entry name" value="Dihydrodipicolinate Reductase, domain 2"/>
    <property type="match status" value="1"/>
</dbReference>
<dbReference type="PANTHER" id="PTHR43818:SF11">
    <property type="entry name" value="BCDNA.GH03377"/>
    <property type="match status" value="1"/>
</dbReference>
<proteinExistence type="predicted"/>
<dbReference type="PANTHER" id="PTHR43818">
    <property type="entry name" value="BCDNA.GH03377"/>
    <property type="match status" value="1"/>
</dbReference>
<dbReference type="SUPFAM" id="SSF55347">
    <property type="entry name" value="Glyceraldehyde-3-phosphate dehydrogenase-like, C-terminal domain"/>
    <property type="match status" value="1"/>
</dbReference>
<dbReference type="Proteomes" id="UP000593758">
    <property type="component" value="Chromosome"/>
</dbReference>
<dbReference type="Pfam" id="PF01408">
    <property type="entry name" value="GFO_IDH_MocA"/>
    <property type="match status" value="1"/>
</dbReference>
<dbReference type="InterPro" id="IPR000683">
    <property type="entry name" value="Gfo/Idh/MocA-like_OxRdtase_N"/>
</dbReference>
<dbReference type="KEGG" id="halt:IM660_12355"/>
<dbReference type="RefSeq" id="WP_193495891.1">
    <property type="nucleotide sequence ID" value="NZ_CP063169.1"/>
</dbReference>
<keyword evidence="6" id="KW-1185">Reference proteome</keyword>
<dbReference type="SUPFAM" id="SSF51735">
    <property type="entry name" value="NAD(P)-binding Rossmann-fold domains"/>
    <property type="match status" value="1"/>
</dbReference>
<keyword evidence="2" id="KW-0520">NAD</keyword>
<dbReference type="Gene3D" id="3.40.50.720">
    <property type="entry name" value="NAD(P)-binding Rossmann-like Domain"/>
    <property type="match status" value="1"/>
</dbReference>
<dbReference type="InterPro" id="IPR055170">
    <property type="entry name" value="GFO_IDH_MocA-like_dom"/>
</dbReference>
<evidence type="ECO:0000313" key="6">
    <source>
        <dbReference type="Proteomes" id="UP000593758"/>
    </source>
</evidence>
<dbReference type="EMBL" id="CP063169">
    <property type="protein sequence ID" value="QOR69479.1"/>
    <property type="molecule type" value="Genomic_DNA"/>
</dbReference>
<keyword evidence="1" id="KW-0560">Oxidoreductase</keyword>